<proteinExistence type="predicted"/>
<evidence type="ECO:0000313" key="3">
    <source>
        <dbReference type="Proteomes" id="UP000054771"/>
    </source>
</evidence>
<dbReference type="Proteomes" id="UP000054771">
    <property type="component" value="Unassembled WGS sequence"/>
</dbReference>
<dbReference type="OrthoDB" id="9983241at2759"/>
<dbReference type="AlphaFoldDB" id="A0A0U5FS81"/>
<feature type="signal peptide" evidence="1">
    <location>
        <begin position="1"/>
        <end position="17"/>
    </location>
</feature>
<evidence type="ECO:0008006" key="4">
    <source>
        <dbReference type="Google" id="ProtNLM"/>
    </source>
</evidence>
<keyword evidence="1" id="KW-0732">Signal</keyword>
<gene>
    <name evidence="2" type="ORF">ASPCAL03438</name>
</gene>
<reference evidence="3" key="1">
    <citation type="journal article" date="2016" name="Genome Announc.">
        <title>Draft genome sequences of fungus Aspergillus calidoustus.</title>
        <authorList>
            <person name="Horn F."/>
            <person name="Linde J."/>
            <person name="Mattern D.J."/>
            <person name="Walther G."/>
            <person name="Guthke R."/>
            <person name="Scherlach K."/>
            <person name="Martin K."/>
            <person name="Brakhage A.A."/>
            <person name="Petzke L."/>
            <person name="Valiante V."/>
        </authorList>
    </citation>
    <scope>NUCLEOTIDE SEQUENCE [LARGE SCALE GENOMIC DNA]</scope>
    <source>
        <strain evidence="3">SF006504</strain>
    </source>
</reference>
<evidence type="ECO:0000313" key="2">
    <source>
        <dbReference type="EMBL" id="CEL02267.1"/>
    </source>
</evidence>
<dbReference type="OMA" id="WFMAGNE"/>
<keyword evidence="3" id="KW-1185">Reference proteome</keyword>
<feature type="chain" id="PRO_5006857244" description="Secreted protein" evidence="1">
    <location>
        <begin position="18"/>
        <end position="373"/>
    </location>
</feature>
<sequence>MMKSLLLSVLILPLALAAKTCTSNGAQSPSPYKLTISADSAALATLSEIFASAGKNVSVSDVLDSSNRALTSSKPPIGNGKPTVHLAWNSGDANTPKWLPQGITSSADADPSGKWEGREAWIVSWHQDDDSNARVSFVDRATGKYRHVYLVRPDGESFGPVGVHAGGIVWYQQWLYVVDTSVGVRVFDLENLWEVSIGEGLGKQSDGSYVAENYRYVLPQIHYYRFSSTNGSKFRHSYISLDRSDNPPTLMVGEYQTEDSTVDIRLVKYPLDPKTGRLAVNADGVVGASEAYCTNFLRVQGAFARDGEIVLSRSNGGNTGGDMFVWTPGKAAESHVGWFPPGNEDLSYNPVRKEWYTVTEHAGKRWIVGYDRY</sequence>
<organism evidence="2 3">
    <name type="scientific">Aspergillus calidoustus</name>
    <dbReference type="NCBI Taxonomy" id="454130"/>
    <lineage>
        <taxon>Eukaryota</taxon>
        <taxon>Fungi</taxon>
        <taxon>Dikarya</taxon>
        <taxon>Ascomycota</taxon>
        <taxon>Pezizomycotina</taxon>
        <taxon>Eurotiomycetes</taxon>
        <taxon>Eurotiomycetidae</taxon>
        <taxon>Eurotiales</taxon>
        <taxon>Aspergillaceae</taxon>
        <taxon>Aspergillus</taxon>
        <taxon>Aspergillus subgen. Nidulantes</taxon>
    </lineage>
</organism>
<dbReference type="STRING" id="454130.A0A0U5FS81"/>
<name>A0A0U5FS81_ASPCI</name>
<evidence type="ECO:0000256" key="1">
    <source>
        <dbReference type="SAM" id="SignalP"/>
    </source>
</evidence>
<accession>A0A0U5FS81</accession>
<dbReference type="EMBL" id="CDMC01000003">
    <property type="protein sequence ID" value="CEL02267.1"/>
    <property type="molecule type" value="Genomic_DNA"/>
</dbReference>
<protein>
    <recommendedName>
        <fullName evidence="4">Secreted protein</fullName>
    </recommendedName>
</protein>